<dbReference type="SUPFAM" id="SSF57535">
    <property type="entry name" value="Complement control module/SCR domain"/>
    <property type="match status" value="1"/>
</dbReference>
<dbReference type="Proteomes" id="UP001217089">
    <property type="component" value="Unassembled WGS sequence"/>
</dbReference>
<organism evidence="17 18">
    <name type="scientific">Tegillarca granosa</name>
    <name type="common">Malaysian cockle</name>
    <name type="synonym">Anadara granosa</name>
    <dbReference type="NCBI Taxonomy" id="220873"/>
    <lineage>
        <taxon>Eukaryota</taxon>
        <taxon>Metazoa</taxon>
        <taxon>Spiralia</taxon>
        <taxon>Lophotrochozoa</taxon>
        <taxon>Mollusca</taxon>
        <taxon>Bivalvia</taxon>
        <taxon>Autobranchia</taxon>
        <taxon>Pteriomorphia</taxon>
        <taxon>Arcoida</taxon>
        <taxon>Arcoidea</taxon>
        <taxon>Arcidae</taxon>
        <taxon>Tegillarca</taxon>
    </lineage>
</organism>
<dbReference type="Gene3D" id="2.60.40.10">
    <property type="entry name" value="Immunoglobulins"/>
    <property type="match status" value="2"/>
</dbReference>
<dbReference type="PROSITE" id="PS50923">
    <property type="entry name" value="SUSHI"/>
    <property type="match status" value="1"/>
</dbReference>
<dbReference type="SMART" id="SM00179">
    <property type="entry name" value="EGF_CA"/>
    <property type="match status" value="21"/>
</dbReference>
<dbReference type="CDD" id="cd00096">
    <property type="entry name" value="Ig"/>
    <property type="match status" value="1"/>
</dbReference>
<dbReference type="InterPro" id="IPR035976">
    <property type="entry name" value="Sushi/SCR/CCP_sf"/>
</dbReference>
<evidence type="ECO:0000259" key="15">
    <source>
        <dbReference type="PROSITE" id="PS50835"/>
    </source>
</evidence>
<dbReference type="Gene3D" id="3.30.1330.30">
    <property type="match status" value="1"/>
</dbReference>
<dbReference type="InterPro" id="IPR013032">
    <property type="entry name" value="EGF-like_CS"/>
</dbReference>
<feature type="domain" description="CUB" evidence="13">
    <location>
        <begin position="286"/>
        <end position="398"/>
    </location>
</feature>
<keyword evidence="7 12" id="KW-0472">Membrane</keyword>
<evidence type="ECO:0000256" key="6">
    <source>
        <dbReference type="ARBA" id="ARBA00022989"/>
    </source>
</evidence>
<dbReference type="InterPro" id="IPR018097">
    <property type="entry name" value="EGF_Ca-bd_CS"/>
</dbReference>
<gene>
    <name evidence="17" type="ORF">KUTeg_006109</name>
</gene>
<dbReference type="PANTHER" id="PTHR12916">
    <property type="entry name" value="CYTOCHROME C OXIDASE POLYPEPTIDE VIC-2"/>
    <property type="match status" value="1"/>
</dbReference>
<feature type="domain" description="EGF-like" evidence="14">
    <location>
        <begin position="1049"/>
        <end position="1086"/>
    </location>
</feature>
<sequence length="3065" mass="331380">MTDKQGWQGWGILIVKKGLLTIDLQKRYFCSGEIPRIPNMGGEVQASSNKKQLYTPFYPSFYPGVGEIAWIIRAPGRHLISIEVMDVNMCGSDQVFIKDGDNPVSNILMTLTSSSVNGDIIISTGQSVYVYLMIEEHFACRGVLLSYKTVLAWAFTVLAWTFIVLAWVFIVLAWAFIVLAWEFIVFSLNMLAWVFIVISLAFIVLAWVFIVLAWAFIVLAWEFIVFSLNSYSDILGIYSVSLGIHILAWVFIVLAWAFIVLAWEFIVFSLNSYSDILGNYSVSLGCDFDITSNNGTIKSPAHGVSSYPPLVTCTWLIKSESGRDIKLTFEAFDLDTGDFVQVYQGENDQGVGFYSGLGFSGSNSLPTPVTAANGALYVVFKSRKTSTHLGFRAVFSSACQSLHLDGLRVTTTAAVSVVECNTGYYFDQPYLRWTSVTLTCQSNGQYDKLIPKCVTSSCPQQSSIINGGTVSLLYGDGTSSGSVLAYSCDDTFELVGVPRIVCQSGTWSQSAPACSKKKCYAPKISNGFISTAGPFMEGDLLTVVCNSVGYEVNGTNPFTCSSTANVPTCINKNECVQNPCQCLVGINLCVNSSCVDTVGSYYCNCPAGHKYSQSMGVCEAVKVPQTYFRAIENEDITLFCEIRTSSSLSSNAYTVNWSKDGNTVDRSQSRYINGNSNIPSLTISSVVPSDTGVTVFSLKSFDYGIIPSSQTNISLEIKILLSPEIIPSGQTNISLEIKILLSPEIIPSGQTNISLEIKILLSPEIIPSGQTNISLEIKILLSPQNIPSGQTNISLEIKILLSPEIILSDQTNISLEIKILLSPEIILSGQTNISLEIKILLSPKIIPSGQTNISLEIKILLSPEIIPSGQTNISLEIKILLSPKIIPSGQTNISLEIKILLSPQNISSGAPVVEITSTSFSSNYGGRIQIPCSVSTTLYSTVTWYFNGTQINTDISQSKYNLDMGNRSNVLLDITSLNKSDIGYYQCWVTNNAGTGRSGFTYLRVVDDGNYCNPLPCNSQNFMVCASVGFGEYTCTCREGYYGKTCSDGGINCDSFPCQHGSTCTDNNSGGYTCTCLVGWTGPNCDTFIDQCTANPCQNSGTCLSLANDYVCLCTANLCQNSGTCLSLANDYDYLCTANLCQNSGTCLSLANDYVCICTANLCQNSGTCLSLANDYDYLCTANLCQNSGTCLSLANDYVCLCTANLCQNSGTCLSLANDYVCLCTANLCQNSGTCLSLANDYVCLCTANLCQNSGTCLSLANDYVCLCTANLCQNSGTCLSLANDYVCLCTANLCQNSGTCLSLANDCLFYRCTANLCQNSGTCLSLANDCLFYRCTANLCQNSGTCLSLANDYVCLCTANLCQNSGTCLSLANDYVCLCTANLCQNSGTCLSLANDCLFYRCTANLCQNSGTCLSLANDYVCLCTANLCQNSGTCLSLANDYVCLCTANLCQNSGTCLSLANDYVCLCTANLCQNSGTCLSLANDYVCLCTANLCQNSGTCLSLANDYVCLCTANLCQSSGTCLSLANDYYKCTANLCQNSGTCLSLANDYVCLCTANLCQNSGTCLSLANDYVCLCTANLCQNSGTCLSLANDYVCLCTANLCQNSGTCLSLANDYVYLCTANLCQNSGTCLSLANDYVCLCTANLCQNSGTCLSLANDYVCLCTANLCQNSGTCLSLANDYVCLCTANLCQNSGTCLSLADDYVCLCTANLCQNSGTCLSLANDYVCLCTANLCQNSGTCLSLANDYVCLCTANLCQNSGTCLSLANDYDYLCTANLCQNSGTCLSLANDYVCLCTANLCQNSGTCFSLANDYVCLCTANLCQNSGTCLSLANDCLFYRCTANLCQNSGTCLSLANDYVYLCTANLCQNSGTCLSLANDYVCLCTANLCQNSGTCLSLANDYDYLCTANLCQNSGTCLSLANDYVCLCTANLCQNSGTCLSLANDYVCLCTANLCQNSGTCLSLANDYVYLCTANLCQNSGTCLSLANDYDYLCTSSKTGKNCDQNYNPCSTSNPCVPSNVCVVNRGIATCDCSLGTYCSTNIDECTIAQCPSNSLCIDITNGYWCKCNNGLMGQNCDKGKINGDLDLIFTLNGGFNMDDMVTESALFHLNSQALTISLWFRFTSVTIPGTIFTLYGLSSKTSTPLPILELTTVLSRFLINGIVDQTSFSTNLKDGAWHHFFLTWDGQISGGGRLAVYLDNTTLTNKNSFGTTIRLPTYFPICYAKYMDVITKQIIENVEFSPLAYVIHRNGRVLDYNSEVTKNKCIVNTNCTGVVQDSAYPSVQFCPSDQLKVTDGQSTTAWIEATFSSSVVLPMVKNYNRNDILSNGVYEIVIADDILSNGVYGIVIVNDILSYGVYGIVIVDDILSYGVYGIVIVDGILSNGLYYGVYGIVILDDILSHGVYGIVIVDDILSNGVYGIVIVDDILSNGVYGIVILDDILSNGVYGIVIVDDILSNGVYGIANVGYDVTSTSGNAAHSFSIFQHNSLEKYPHCILNEFYEVLTLNADRIFSSCSSQLSNSPVGGTQTCIPTSTGQRCTMSCPKTETLTRESPVYHSCSLYSMYGSEILQQKYVYPACADFVKSKYHLVFTANFTFNLAACNGAMVTSLQTFLTTRFQSLSNTWNSDGHGLCGTDYYSMSGLTVRNQSSPLQNTLSIYKHPNDILIDAISAEEFQFSNGSVIGSINPTSIGIDLTPGCYGDYPQLLGLSCEFFTKSLPLGVKCGTGTYHDESTSTCLSCPFGQYQNATGTKSCKMCTSGYTTYVTGATSLTSCYCKFKLYAMLVNTSTLSLNHVQIVPEIHIRHLQDLSPVFHVQVDIKQKTKDLHHPLIVMTHVNVFIVSIYDLDPAVTTTTVETNGNLGAATGESFSLPMIIVVVIGCLLIAISIVILVAMCCCRDRSIRCDMPTVINSTVVVLVNYTGLEVIRYEFSFIYKLKIACILECIRVKHIERAADLQAVRFYLYQMNFLAKMFYLLFISTECSGILYLNYDLILLSEIRIAQNVQQRKRYVNIVDKVKESCGDVKIFSSLHVTGEQLGQLSGIAAILRFPMHDNESDSDEDN</sequence>
<dbReference type="PROSITE" id="PS00022">
    <property type="entry name" value="EGF_1"/>
    <property type="match status" value="3"/>
</dbReference>
<evidence type="ECO:0000256" key="1">
    <source>
        <dbReference type="ARBA" id="ARBA00004141"/>
    </source>
</evidence>
<dbReference type="PANTHER" id="PTHR12916:SF4">
    <property type="entry name" value="UNINFLATABLE, ISOFORM C"/>
    <property type="match status" value="1"/>
</dbReference>
<keyword evidence="18" id="KW-1185">Reference proteome</keyword>
<feature type="domain" description="Ig-like" evidence="15">
    <location>
        <begin position="606"/>
        <end position="714"/>
    </location>
</feature>
<dbReference type="SMART" id="SM00042">
    <property type="entry name" value="CUB"/>
    <property type="match status" value="2"/>
</dbReference>
<dbReference type="SMART" id="SM00181">
    <property type="entry name" value="EGF"/>
    <property type="match status" value="22"/>
</dbReference>
<feature type="domain" description="EGF-like" evidence="14">
    <location>
        <begin position="1008"/>
        <end position="1047"/>
    </location>
</feature>
<accession>A0ABQ9FK90</accession>
<dbReference type="InterPro" id="IPR035914">
    <property type="entry name" value="Sperma_CUB_dom_sf"/>
</dbReference>
<feature type="domain" description="EGF-like" evidence="14">
    <location>
        <begin position="1861"/>
        <end position="1893"/>
    </location>
</feature>
<keyword evidence="5" id="KW-0677">Repeat</keyword>
<dbReference type="CDD" id="cd16914">
    <property type="entry name" value="EcfT"/>
    <property type="match status" value="1"/>
</dbReference>
<dbReference type="PROSITE" id="PS50026">
    <property type="entry name" value="EGF_3"/>
    <property type="match status" value="10"/>
</dbReference>
<keyword evidence="8 10" id="KW-1015">Disulfide bond</keyword>
<keyword evidence="11" id="KW-0768">Sushi</keyword>
<feature type="disulfide bond" evidence="10">
    <location>
        <begin position="2071"/>
        <end position="2080"/>
    </location>
</feature>
<dbReference type="InterPro" id="IPR005142">
    <property type="entry name" value="eRF1_3"/>
</dbReference>
<dbReference type="SUPFAM" id="SSF49854">
    <property type="entry name" value="Spermadhesin, CUB domain"/>
    <property type="match status" value="2"/>
</dbReference>
<evidence type="ECO:0000256" key="7">
    <source>
        <dbReference type="ARBA" id="ARBA00023136"/>
    </source>
</evidence>
<reference evidence="17 18" key="1">
    <citation type="submission" date="2022-12" db="EMBL/GenBank/DDBJ databases">
        <title>Chromosome-level genome of Tegillarca granosa.</title>
        <authorList>
            <person name="Kim J."/>
        </authorList>
    </citation>
    <scope>NUCLEOTIDE SEQUENCE [LARGE SCALE GENOMIC DNA]</scope>
    <source>
        <strain evidence="17">Teg-2019</strain>
        <tissue evidence="17">Adductor muscle</tissue>
    </source>
</reference>
<dbReference type="SMART" id="SM00032">
    <property type="entry name" value="CCP"/>
    <property type="match status" value="2"/>
</dbReference>
<comment type="subcellular location">
    <subcellularLocation>
        <location evidence="1">Membrane</location>
        <topology evidence="1">Multi-pass membrane protein</topology>
    </subcellularLocation>
</comment>
<dbReference type="SUPFAM" id="SSF49899">
    <property type="entry name" value="Concanavalin A-like lectins/glucanases"/>
    <property type="match status" value="1"/>
</dbReference>
<dbReference type="InterPro" id="IPR003598">
    <property type="entry name" value="Ig_sub2"/>
</dbReference>
<keyword evidence="4" id="KW-0732">Signal</keyword>
<keyword evidence="6 12" id="KW-1133">Transmembrane helix</keyword>
<dbReference type="EMBL" id="JARBDR010000328">
    <property type="protein sequence ID" value="KAJ8316095.1"/>
    <property type="molecule type" value="Genomic_DNA"/>
</dbReference>
<feature type="disulfide bond" evidence="10">
    <location>
        <begin position="1997"/>
        <end position="2006"/>
    </location>
</feature>
<dbReference type="InterPro" id="IPR036179">
    <property type="entry name" value="Ig-like_dom_sf"/>
</dbReference>
<dbReference type="InterPro" id="IPR000859">
    <property type="entry name" value="CUB_dom"/>
</dbReference>
<dbReference type="PROSITE" id="PS01186">
    <property type="entry name" value="EGF_2"/>
    <property type="match status" value="2"/>
</dbReference>
<feature type="domain" description="EGF-like" evidence="14">
    <location>
        <begin position="1399"/>
        <end position="1431"/>
    </location>
</feature>
<feature type="domain" description="Sushi" evidence="16">
    <location>
        <begin position="456"/>
        <end position="516"/>
    </location>
</feature>
<dbReference type="Gene3D" id="2.60.120.200">
    <property type="match status" value="1"/>
</dbReference>
<protein>
    <submittedName>
        <fullName evidence="17">Uncharacterized protein</fullName>
    </submittedName>
</protein>
<dbReference type="CDD" id="cd00033">
    <property type="entry name" value="CCP"/>
    <property type="match status" value="1"/>
</dbReference>
<dbReference type="PROSITE" id="PS01180">
    <property type="entry name" value="CUB"/>
    <property type="match status" value="2"/>
</dbReference>
<dbReference type="InterPro" id="IPR000436">
    <property type="entry name" value="Sushi_SCR_CCP_dom"/>
</dbReference>
<name>A0ABQ9FK90_TEGGR</name>
<feature type="disulfide bond" evidence="10">
    <location>
        <begin position="1037"/>
        <end position="1046"/>
    </location>
</feature>
<dbReference type="InterPro" id="IPR013320">
    <property type="entry name" value="ConA-like_dom_sf"/>
</dbReference>
<dbReference type="PROSITE" id="PS01187">
    <property type="entry name" value="EGF_CA"/>
    <property type="match status" value="2"/>
</dbReference>
<evidence type="ECO:0000259" key="13">
    <source>
        <dbReference type="PROSITE" id="PS01180"/>
    </source>
</evidence>
<dbReference type="SMART" id="SM01411">
    <property type="entry name" value="Ephrin_rec_like"/>
    <property type="match status" value="2"/>
</dbReference>
<dbReference type="CDD" id="cd00054">
    <property type="entry name" value="EGF_CA"/>
    <property type="match status" value="3"/>
</dbReference>
<feature type="transmembrane region" description="Helical" evidence="12">
    <location>
        <begin position="2876"/>
        <end position="2900"/>
    </location>
</feature>
<feature type="transmembrane region" description="Helical" evidence="12">
    <location>
        <begin position="190"/>
        <end position="223"/>
    </location>
</feature>
<dbReference type="InterPro" id="IPR000742">
    <property type="entry name" value="EGF"/>
</dbReference>
<dbReference type="Pfam" id="PF03465">
    <property type="entry name" value="eRF1_3"/>
    <property type="match status" value="1"/>
</dbReference>
<dbReference type="CDD" id="cd00041">
    <property type="entry name" value="CUB"/>
    <property type="match status" value="1"/>
</dbReference>
<dbReference type="InterPro" id="IPR003599">
    <property type="entry name" value="Ig_sub"/>
</dbReference>
<dbReference type="InterPro" id="IPR003339">
    <property type="entry name" value="ABC/ECF_trnsptr_transmembrane"/>
</dbReference>
<evidence type="ECO:0000256" key="3">
    <source>
        <dbReference type="ARBA" id="ARBA00022692"/>
    </source>
</evidence>
<feature type="domain" description="EGF-like" evidence="14">
    <location>
        <begin position="1618"/>
        <end position="1650"/>
    </location>
</feature>
<evidence type="ECO:0000256" key="2">
    <source>
        <dbReference type="ARBA" id="ARBA00022536"/>
    </source>
</evidence>
<evidence type="ECO:0000256" key="9">
    <source>
        <dbReference type="PROSITE-ProRule" id="PRU00059"/>
    </source>
</evidence>
<dbReference type="Gene3D" id="2.60.120.290">
    <property type="entry name" value="Spermadhesin, CUB domain"/>
    <property type="match status" value="2"/>
</dbReference>
<evidence type="ECO:0000256" key="4">
    <source>
        <dbReference type="ARBA" id="ARBA00022729"/>
    </source>
</evidence>
<keyword evidence="2 10" id="KW-0245">EGF-like domain</keyword>
<dbReference type="InterPro" id="IPR007110">
    <property type="entry name" value="Ig-like_dom"/>
</dbReference>
<feature type="disulfide bond" evidence="10">
    <location>
        <begin position="1076"/>
        <end position="1085"/>
    </location>
</feature>
<evidence type="ECO:0000256" key="5">
    <source>
        <dbReference type="ARBA" id="ARBA00022737"/>
    </source>
</evidence>
<feature type="domain" description="Ig-like" evidence="15">
    <location>
        <begin position="911"/>
        <end position="1007"/>
    </location>
</feature>
<evidence type="ECO:0000313" key="18">
    <source>
        <dbReference type="Proteomes" id="UP001217089"/>
    </source>
</evidence>
<evidence type="ECO:0000256" key="10">
    <source>
        <dbReference type="PROSITE-ProRule" id="PRU00076"/>
    </source>
</evidence>
<evidence type="ECO:0000313" key="17">
    <source>
        <dbReference type="EMBL" id="KAJ8316095.1"/>
    </source>
</evidence>
<dbReference type="SUPFAM" id="SSF57196">
    <property type="entry name" value="EGF/Laminin"/>
    <property type="match status" value="4"/>
</dbReference>
<proteinExistence type="predicted"/>
<feature type="disulfide bond" evidence="9">
    <location>
        <begin position="286"/>
        <end position="313"/>
    </location>
</feature>
<dbReference type="Pfam" id="PF13927">
    <property type="entry name" value="Ig_3"/>
    <property type="match status" value="1"/>
</dbReference>
<feature type="domain" description="CUB" evidence="13">
    <location>
        <begin position="30"/>
        <end position="150"/>
    </location>
</feature>
<evidence type="ECO:0000259" key="16">
    <source>
        <dbReference type="PROSITE" id="PS50923"/>
    </source>
</evidence>
<dbReference type="SUPFAM" id="SSF48726">
    <property type="entry name" value="Immunoglobulin"/>
    <property type="match status" value="2"/>
</dbReference>
<dbReference type="InterPro" id="IPR001881">
    <property type="entry name" value="EGF-like_Ca-bd_dom"/>
</dbReference>
<evidence type="ECO:0000256" key="11">
    <source>
        <dbReference type="PROSITE-ProRule" id="PRU00302"/>
    </source>
</evidence>
<feature type="domain" description="EGF-like" evidence="14">
    <location>
        <begin position="1088"/>
        <end position="1120"/>
    </location>
</feature>
<feature type="domain" description="EGF-like" evidence="14">
    <location>
        <begin position="1332"/>
        <end position="1364"/>
    </location>
</feature>
<feature type="transmembrane region" description="Helical" evidence="12">
    <location>
        <begin position="151"/>
        <end position="184"/>
    </location>
</feature>
<comment type="caution">
    <text evidence="17">The sequence shown here is derived from an EMBL/GenBank/DDBJ whole genome shotgun (WGS) entry which is preliminary data.</text>
</comment>
<dbReference type="Pfam" id="PF00008">
    <property type="entry name" value="EGF"/>
    <property type="match status" value="2"/>
</dbReference>
<dbReference type="Pfam" id="PF12661">
    <property type="entry name" value="hEGF"/>
    <property type="match status" value="28"/>
</dbReference>
<dbReference type="PROSITE" id="PS00010">
    <property type="entry name" value="ASX_HYDROXYL"/>
    <property type="match status" value="1"/>
</dbReference>
<dbReference type="InterPro" id="IPR000152">
    <property type="entry name" value="EGF-type_Asp/Asn_hydroxyl_site"/>
</dbReference>
<dbReference type="Pfam" id="PF00431">
    <property type="entry name" value="CUB"/>
    <property type="match status" value="1"/>
</dbReference>
<evidence type="ECO:0000256" key="8">
    <source>
        <dbReference type="ARBA" id="ARBA00023157"/>
    </source>
</evidence>
<feature type="transmembrane region" description="Helical" evidence="12">
    <location>
        <begin position="2975"/>
        <end position="2993"/>
    </location>
</feature>
<comment type="caution">
    <text evidence="10">Lacks conserved residue(s) required for the propagation of feature annotation.</text>
</comment>
<dbReference type="PROSITE" id="PS50835">
    <property type="entry name" value="IG_LIKE"/>
    <property type="match status" value="2"/>
</dbReference>
<evidence type="ECO:0000259" key="14">
    <source>
        <dbReference type="PROSITE" id="PS50026"/>
    </source>
</evidence>
<dbReference type="SMART" id="SM00409">
    <property type="entry name" value="IG"/>
    <property type="match status" value="2"/>
</dbReference>
<feature type="domain" description="EGF-like" evidence="14">
    <location>
        <begin position="1971"/>
        <end position="2007"/>
    </location>
</feature>
<feature type="domain" description="EGF-like" evidence="14">
    <location>
        <begin position="2045"/>
        <end position="2081"/>
    </location>
</feature>
<keyword evidence="3 12" id="KW-0812">Transmembrane</keyword>
<dbReference type="Gene3D" id="2.10.25.10">
    <property type="entry name" value="Laminin"/>
    <property type="match status" value="11"/>
</dbReference>
<dbReference type="InterPro" id="IPR029064">
    <property type="entry name" value="Ribosomal_eL30-like_sf"/>
</dbReference>
<feature type="domain" description="EGF-like" evidence="14">
    <location>
        <begin position="1530"/>
        <end position="1562"/>
    </location>
</feature>
<dbReference type="SUPFAM" id="SSF55315">
    <property type="entry name" value="L30e-like"/>
    <property type="match status" value="1"/>
</dbReference>
<dbReference type="SMART" id="SM00408">
    <property type="entry name" value="IGc2"/>
    <property type="match status" value="2"/>
</dbReference>
<feature type="transmembrane region" description="Helical" evidence="12">
    <location>
        <begin position="235"/>
        <end position="263"/>
    </location>
</feature>
<dbReference type="InterPro" id="IPR013783">
    <property type="entry name" value="Ig-like_fold"/>
</dbReference>
<evidence type="ECO:0000256" key="12">
    <source>
        <dbReference type="SAM" id="Phobius"/>
    </source>
</evidence>